<dbReference type="SUPFAM" id="SSF50156">
    <property type="entry name" value="PDZ domain-like"/>
    <property type="match status" value="1"/>
</dbReference>
<dbReference type="AlphaFoldDB" id="E8QZ52"/>
<dbReference type="MEROPS" id="S41.001"/>
<keyword evidence="9" id="KW-1185">Reference proteome</keyword>
<dbReference type="Pfam" id="PF03572">
    <property type="entry name" value="Peptidase_S41"/>
    <property type="match status" value="1"/>
</dbReference>
<dbReference type="NCBIfam" id="TIGR00225">
    <property type="entry name" value="prc"/>
    <property type="match status" value="1"/>
</dbReference>
<dbReference type="GO" id="GO:0007165">
    <property type="term" value="P:signal transduction"/>
    <property type="evidence" value="ECO:0007669"/>
    <property type="project" value="TreeGrafter"/>
</dbReference>
<dbReference type="InterPro" id="IPR020992">
    <property type="entry name" value="Tail_Prtase_C"/>
</dbReference>
<dbReference type="InterPro" id="IPR001478">
    <property type="entry name" value="PDZ"/>
</dbReference>
<dbReference type="GO" id="GO:0006508">
    <property type="term" value="P:proteolysis"/>
    <property type="evidence" value="ECO:0007669"/>
    <property type="project" value="UniProtKB-KW"/>
</dbReference>
<keyword evidence="4 5" id="KW-0720">Serine protease</keyword>
<dbReference type="InterPro" id="IPR004447">
    <property type="entry name" value="Peptidase_S41A"/>
</dbReference>
<dbReference type="CDD" id="cd07560">
    <property type="entry name" value="Peptidase_S41_CPP"/>
    <property type="match status" value="1"/>
</dbReference>
<dbReference type="Pfam" id="PF17804">
    <property type="entry name" value="TSP_NTD"/>
    <property type="match status" value="1"/>
</dbReference>
<dbReference type="eggNOG" id="COG0793">
    <property type="taxonomic scope" value="Bacteria"/>
</dbReference>
<dbReference type="InterPro" id="IPR040573">
    <property type="entry name" value="TSP_N"/>
</dbReference>
<dbReference type="CDD" id="cd06782">
    <property type="entry name" value="cpPDZ_CPP-like"/>
    <property type="match status" value="1"/>
</dbReference>
<dbReference type="InterPro" id="IPR005151">
    <property type="entry name" value="Tail-specific_protease"/>
</dbReference>
<dbReference type="SMART" id="SM00245">
    <property type="entry name" value="TSPc"/>
    <property type="match status" value="1"/>
</dbReference>
<dbReference type="GO" id="GO:0030288">
    <property type="term" value="C:outer membrane-bounded periplasmic space"/>
    <property type="evidence" value="ECO:0007669"/>
    <property type="project" value="TreeGrafter"/>
</dbReference>
<gene>
    <name evidence="8" type="ordered locus">Isop_2624</name>
</gene>
<organism evidence="8 9">
    <name type="scientific">Isosphaera pallida (strain ATCC 43644 / DSM 9630 / IS1B)</name>
    <dbReference type="NCBI Taxonomy" id="575540"/>
    <lineage>
        <taxon>Bacteria</taxon>
        <taxon>Pseudomonadati</taxon>
        <taxon>Planctomycetota</taxon>
        <taxon>Planctomycetia</taxon>
        <taxon>Isosphaerales</taxon>
        <taxon>Isosphaeraceae</taxon>
        <taxon>Isosphaera</taxon>
    </lineage>
</organism>
<dbReference type="Proteomes" id="UP000008631">
    <property type="component" value="Chromosome"/>
</dbReference>
<reference key="1">
    <citation type="submission" date="2010-11" db="EMBL/GenBank/DDBJ databases">
        <title>The complete sequence of chromosome of Isophaera pallida ATCC 43644.</title>
        <authorList>
            <consortium name="US DOE Joint Genome Institute (JGI-PGF)"/>
            <person name="Lucas S."/>
            <person name="Copeland A."/>
            <person name="Lapidus A."/>
            <person name="Bruce D."/>
            <person name="Goodwin L."/>
            <person name="Pitluck S."/>
            <person name="Kyrpides N."/>
            <person name="Mavromatis K."/>
            <person name="Pagani I."/>
            <person name="Ivanova N."/>
            <person name="Saunders E."/>
            <person name="Brettin T."/>
            <person name="Detter J.C."/>
            <person name="Han C."/>
            <person name="Tapia R."/>
            <person name="Land M."/>
            <person name="Hauser L."/>
            <person name="Markowitz V."/>
            <person name="Cheng J.-F."/>
            <person name="Hugenholtz P."/>
            <person name="Woyke T."/>
            <person name="Wu D."/>
            <person name="Eisen J.A."/>
        </authorList>
    </citation>
    <scope>NUCLEOTIDE SEQUENCE</scope>
    <source>
        <strain>ATCC 43644</strain>
    </source>
</reference>
<keyword evidence="6" id="KW-0175">Coiled coil</keyword>
<evidence type="ECO:0000313" key="9">
    <source>
        <dbReference type="Proteomes" id="UP000008631"/>
    </source>
</evidence>
<dbReference type="PANTHER" id="PTHR32060">
    <property type="entry name" value="TAIL-SPECIFIC PROTEASE"/>
    <property type="match status" value="1"/>
</dbReference>
<dbReference type="Gene3D" id="3.90.226.10">
    <property type="entry name" value="2-enoyl-CoA Hydratase, Chain A, domain 1"/>
    <property type="match status" value="1"/>
</dbReference>
<feature type="domain" description="PDZ" evidence="7">
    <location>
        <begin position="264"/>
        <end position="324"/>
    </location>
</feature>
<evidence type="ECO:0000256" key="6">
    <source>
        <dbReference type="SAM" id="Coils"/>
    </source>
</evidence>
<dbReference type="FunFam" id="3.90.226.10:FF:000090">
    <property type="entry name" value="Tail-specific protease"/>
    <property type="match status" value="1"/>
</dbReference>
<dbReference type="KEGG" id="ipa:Isop_2624"/>
<protein>
    <submittedName>
        <fullName evidence="8">Carboxyl-terminal protease</fullName>
        <ecNumber evidence="8">3.4.21.102</ecNumber>
    </submittedName>
</protein>
<reference evidence="8 9" key="2">
    <citation type="journal article" date="2011" name="Stand. Genomic Sci.">
        <title>Complete genome sequence of Isosphaera pallida type strain (IS1B).</title>
        <authorList>
            <consortium name="US DOE Joint Genome Institute (JGI-PGF)"/>
            <person name="Goker M."/>
            <person name="Cleland D."/>
            <person name="Saunders E."/>
            <person name="Lapidus A."/>
            <person name="Nolan M."/>
            <person name="Lucas S."/>
            <person name="Hammon N."/>
            <person name="Deshpande S."/>
            <person name="Cheng J.F."/>
            <person name="Tapia R."/>
            <person name="Han C."/>
            <person name="Goodwin L."/>
            <person name="Pitluck S."/>
            <person name="Liolios K."/>
            <person name="Pagani I."/>
            <person name="Ivanova N."/>
            <person name="Mavromatis K."/>
            <person name="Pati A."/>
            <person name="Chen A."/>
            <person name="Palaniappan K."/>
            <person name="Land M."/>
            <person name="Hauser L."/>
            <person name="Chang Y.J."/>
            <person name="Jeffries C.D."/>
            <person name="Detter J.C."/>
            <person name="Beck B."/>
            <person name="Woyke T."/>
            <person name="Bristow J."/>
            <person name="Eisen J.A."/>
            <person name="Markowitz V."/>
            <person name="Hugenholtz P."/>
            <person name="Kyrpides N.C."/>
            <person name="Klenk H.P."/>
        </authorList>
    </citation>
    <scope>NUCLEOTIDE SEQUENCE [LARGE SCALE GENOMIC DNA]</scope>
    <source>
        <strain evidence="9">ATCC 43644 / DSM 9630 / IS1B</strain>
    </source>
</reference>
<dbReference type="FunCoup" id="E8QZ52">
    <property type="interactions" value="225"/>
</dbReference>
<comment type="similarity">
    <text evidence="1 5">Belongs to the peptidase S41A family.</text>
</comment>
<accession>E8QZ52</accession>
<dbReference type="PANTHER" id="PTHR32060:SF22">
    <property type="entry name" value="CARBOXYL-TERMINAL-PROCESSING PEPTIDASE 3, CHLOROPLASTIC"/>
    <property type="match status" value="1"/>
</dbReference>
<dbReference type="PROSITE" id="PS50106">
    <property type="entry name" value="PDZ"/>
    <property type="match status" value="1"/>
</dbReference>
<dbReference type="SMART" id="SM00228">
    <property type="entry name" value="PDZ"/>
    <property type="match status" value="1"/>
</dbReference>
<dbReference type="InParanoid" id="E8QZ52"/>
<evidence type="ECO:0000256" key="2">
    <source>
        <dbReference type="ARBA" id="ARBA00022670"/>
    </source>
</evidence>
<dbReference type="InterPro" id="IPR036034">
    <property type="entry name" value="PDZ_sf"/>
</dbReference>
<proteinExistence type="inferred from homology"/>
<name>E8QZ52_ISOPI</name>
<evidence type="ECO:0000256" key="5">
    <source>
        <dbReference type="RuleBase" id="RU004404"/>
    </source>
</evidence>
<dbReference type="STRING" id="575540.Isop_2624"/>
<evidence type="ECO:0000256" key="1">
    <source>
        <dbReference type="ARBA" id="ARBA00009179"/>
    </source>
</evidence>
<dbReference type="EC" id="3.4.21.102" evidence="8"/>
<dbReference type="Gene3D" id="2.30.42.10">
    <property type="match status" value="1"/>
</dbReference>
<dbReference type="Pfam" id="PF00595">
    <property type="entry name" value="PDZ"/>
    <property type="match status" value="1"/>
</dbReference>
<evidence type="ECO:0000259" key="7">
    <source>
        <dbReference type="PROSITE" id="PS50106"/>
    </source>
</evidence>
<dbReference type="Pfam" id="PF11818">
    <property type="entry name" value="DUF3340"/>
    <property type="match status" value="1"/>
</dbReference>
<evidence type="ECO:0000256" key="4">
    <source>
        <dbReference type="ARBA" id="ARBA00022825"/>
    </source>
</evidence>
<keyword evidence="2 5" id="KW-0645">Protease</keyword>
<dbReference type="SUPFAM" id="SSF52096">
    <property type="entry name" value="ClpP/crotonase"/>
    <property type="match status" value="1"/>
</dbReference>
<evidence type="ECO:0000313" key="8">
    <source>
        <dbReference type="EMBL" id="ADV63194.1"/>
    </source>
</evidence>
<dbReference type="RefSeq" id="WP_013565482.1">
    <property type="nucleotide sequence ID" value="NC_014962.1"/>
</dbReference>
<dbReference type="GO" id="GO:0004252">
    <property type="term" value="F:serine-type endopeptidase activity"/>
    <property type="evidence" value="ECO:0007669"/>
    <property type="project" value="UniProtKB-EC"/>
</dbReference>
<sequence>MIRSSLKRFRALLLVGLVGLGLATALSLPPLVAPSHAQQAPLAQPDPAADAARFDTAIAQLVMLILEKGHLSKPKINEELSREWFDNYFKQFDPQKMFFLKDDLVGFEKERDRLAVLAQGGDLSFSRRVFDTYLKRHDERLAVILDLIARGTYDFTAEETMETDPEAYDWALDVEHLNERWRKRIKYDLLQAKIDGDDLEKAKEKLTIRYRDRNRFVRQMDKMDVLEVYLSAMTSVVDPHSTYLGPRAFDDMINQDIRLQLEGIGARLRSENGYAVVEEVVPGGAADKDGRLHAEDKIVGVELEDGTIVDFVEMRLSDVVRYIRGPRGTKVKLLVIPVDSKERVTYEITREKIDFRDQRAKSQILDLKDRDNNPVKVGVIKVPSFYGDTEALLNGDPNATSVTFDVRAILRDFRSRGVHIVLMDLRGNGGGLLTEAESLSGLFIDKGPVVQVKNALGVTPREDTEPGVAWNGPLALLISKTSASASEIFAGVIQDYERGLILGDSSTFGKGTVQTIIDIKNYLRDRNVPNLGALKLTIQQFYRANGASTQIKGVEPDVVLPSLLDQLDIGEGKLQHALPFDKVQALPHDRFGKTSPELITQLNTLSKQRRDANDEFKKLNERIRKYLDQKNSKTVSLNETIYRERYLSEDELEETAEERARKRREKKEQGVVWDSNYYNDEVINVVLDYLKLGGVQVAAPLRAAVR</sequence>
<keyword evidence="3 5" id="KW-0378">Hydrolase</keyword>
<dbReference type="HOGENOM" id="CLU_016199_1_0_0"/>
<dbReference type="InterPro" id="IPR029045">
    <property type="entry name" value="ClpP/crotonase-like_dom_sf"/>
</dbReference>
<dbReference type="EMBL" id="CP002353">
    <property type="protein sequence ID" value="ADV63194.1"/>
    <property type="molecule type" value="Genomic_DNA"/>
</dbReference>
<evidence type="ECO:0000256" key="3">
    <source>
        <dbReference type="ARBA" id="ARBA00022801"/>
    </source>
</evidence>
<feature type="coiled-coil region" evidence="6">
    <location>
        <begin position="602"/>
        <end position="669"/>
    </location>
</feature>